<dbReference type="AlphaFoldDB" id="A0A0C1GVB5"/>
<evidence type="ECO:0000256" key="1">
    <source>
        <dbReference type="SAM" id="MobiDB-lite"/>
    </source>
</evidence>
<accession>A0A0C1GVB5</accession>
<comment type="caution">
    <text evidence="2">The sequence shown here is derived from an EMBL/GenBank/DDBJ whole genome shotgun (WGS) entry which is preliminary data.</text>
</comment>
<dbReference type="EMBL" id="JUFZ01000031">
    <property type="protein sequence ID" value="KIC10170.1"/>
    <property type="molecule type" value="Genomic_DNA"/>
</dbReference>
<gene>
    <name evidence="2" type="ORF">MCC93_07970</name>
</gene>
<sequence length="38" mass="4378">MNKRSSENERERVSLTPKSQSFQTTLFLPATRPLSRLA</sequence>
<proteinExistence type="predicted"/>
<dbReference type="Proteomes" id="UP000031390">
    <property type="component" value="Unassembled WGS sequence"/>
</dbReference>
<evidence type="ECO:0000313" key="2">
    <source>
        <dbReference type="EMBL" id="KIC10170.1"/>
    </source>
</evidence>
<name>A0A0C1GVB5_9NEIS</name>
<organism evidence="2 3">
    <name type="scientific">Morococcus cerebrosus</name>
    <dbReference type="NCBI Taxonomy" id="1056807"/>
    <lineage>
        <taxon>Bacteria</taxon>
        <taxon>Pseudomonadati</taxon>
        <taxon>Pseudomonadota</taxon>
        <taxon>Betaproteobacteria</taxon>
        <taxon>Neisseriales</taxon>
        <taxon>Neisseriaceae</taxon>
        <taxon>Morococcus</taxon>
    </lineage>
</organism>
<feature type="compositionally biased region" description="Polar residues" evidence="1">
    <location>
        <begin position="16"/>
        <end position="26"/>
    </location>
</feature>
<reference evidence="2 3" key="1">
    <citation type="submission" date="2014-12" db="EMBL/GenBank/DDBJ databases">
        <title>Genome sequence of Morococcus cerebrosus.</title>
        <authorList>
            <person name="Shin S.-K."/>
            <person name="Yi H."/>
        </authorList>
    </citation>
    <scope>NUCLEOTIDE SEQUENCE [LARGE SCALE GENOMIC DNA]</scope>
    <source>
        <strain evidence="2 3">CIP 81.93</strain>
    </source>
</reference>
<evidence type="ECO:0000313" key="3">
    <source>
        <dbReference type="Proteomes" id="UP000031390"/>
    </source>
</evidence>
<feature type="compositionally biased region" description="Basic and acidic residues" evidence="1">
    <location>
        <begin position="1"/>
        <end position="13"/>
    </location>
</feature>
<protein>
    <submittedName>
        <fullName evidence="2">Uncharacterized protein</fullName>
    </submittedName>
</protein>
<feature type="region of interest" description="Disordered" evidence="1">
    <location>
        <begin position="1"/>
        <end position="38"/>
    </location>
</feature>